<evidence type="ECO:0000313" key="2">
    <source>
        <dbReference type="EMBL" id="KAK0040041.1"/>
    </source>
</evidence>
<evidence type="ECO:0000313" key="3">
    <source>
        <dbReference type="Proteomes" id="UP001233172"/>
    </source>
</evidence>
<protein>
    <submittedName>
        <fullName evidence="2">Uncharacterized protein</fullName>
    </submittedName>
</protein>
<feature type="region of interest" description="Disordered" evidence="1">
    <location>
        <begin position="1"/>
        <end position="35"/>
    </location>
</feature>
<dbReference type="Proteomes" id="UP001233172">
    <property type="component" value="Unassembled WGS sequence"/>
</dbReference>
<evidence type="ECO:0000256" key="1">
    <source>
        <dbReference type="SAM" id="MobiDB-lite"/>
    </source>
</evidence>
<dbReference type="AlphaFoldDB" id="A0AAD8EUU4"/>
<name>A0AAD8EUU4_BIOPF</name>
<accession>A0AAD8EUU4</accession>
<dbReference type="EMBL" id="JASAOG010000361">
    <property type="protein sequence ID" value="KAK0040041.1"/>
    <property type="molecule type" value="Genomic_DNA"/>
</dbReference>
<feature type="compositionally biased region" description="Basic and acidic residues" evidence="1">
    <location>
        <begin position="1"/>
        <end position="23"/>
    </location>
</feature>
<gene>
    <name evidence="2" type="ORF">Bpfe_030523</name>
</gene>
<sequence length="56" mass="6361">GGVRLKEEKKDGVARSAKFEVSKDKKKKGEKRDSRKLIGHTRVVFIYMAAKRLTEG</sequence>
<feature type="non-terminal residue" evidence="2">
    <location>
        <position position="1"/>
    </location>
</feature>
<organism evidence="2 3">
    <name type="scientific">Biomphalaria pfeifferi</name>
    <name type="common">Bloodfluke planorb</name>
    <name type="synonym">Freshwater snail</name>
    <dbReference type="NCBI Taxonomy" id="112525"/>
    <lineage>
        <taxon>Eukaryota</taxon>
        <taxon>Metazoa</taxon>
        <taxon>Spiralia</taxon>
        <taxon>Lophotrochozoa</taxon>
        <taxon>Mollusca</taxon>
        <taxon>Gastropoda</taxon>
        <taxon>Heterobranchia</taxon>
        <taxon>Euthyneura</taxon>
        <taxon>Panpulmonata</taxon>
        <taxon>Hygrophila</taxon>
        <taxon>Lymnaeoidea</taxon>
        <taxon>Planorbidae</taxon>
        <taxon>Biomphalaria</taxon>
    </lineage>
</organism>
<proteinExistence type="predicted"/>
<comment type="caution">
    <text evidence="2">The sequence shown here is derived from an EMBL/GenBank/DDBJ whole genome shotgun (WGS) entry which is preliminary data.</text>
</comment>
<reference evidence="2" key="1">
    <citation type="journal article" date="2023" name="PLoS Negl. Trop. Dis.">
        <title>A genome sequence for Biomphalaria pfeifferi, the major vector snail for the human-infecting parasite Schistosoma mansoni.</title>
        <authorList>
            <person name="Bu L."/>
            <person name="Lu L."/>
            <person name="Laidemitt M.R."/>
            <person name="Zhang S.M."/>
            <person name="Mutuku M."/>
            <person name="Mkoji G."/>
            <person name="Steinauer M."/>
            <person name="Loker E.S."/>
        </authorList>
    </citation>
    <scope>NUCLEOTIDE SEQUENCE</scope>
    <source>
        <strain evidence="2">KasaAsao</strain>
    </source>
</reference>
<keyword evidence="3" id="KW-1185">Reference proteome</keyword>
<reference evidence="2" key="2">
    <citation type="submission" date="2023-04" db="EMBL/GenBank/DDBJ databases">
        <authorList>
            <person name="Bu L."/>
            <person name="Lu L."/>
            <person name="Laidemitt M.R."/>
            <person name="Zhang S.M."/>
            <person name="Mutuku M."/>
            <person name="Mkoji G."/>
            <person name="Steinauer M."/>
            <person name="Loker E.S."/>
        </authorList>
    </citation>
    <scope>NUCLEOTIDE SEQUENCE</scope>
    <source>
        <strain evidence="2">KasaAsao</strain>
        <tissue evidence="2">Whole Snail</tissue>
    </source>
</reference>